<proteinExistence type="predicted"/>
<reference evidence="1 2" key="1">
    <citation type="submission" date="2024-01" db="EMBL/GenBank/DDBJ databases">
        <title>The genomes of 5 underutilized Papilionoideae crops provide insights into root nodulation and disease resistanc.</title>
        <authorList>
            <person name="Jiang F."/>
        </authorList>
    </citation>
    <scope>NUCLEOTIDE SEQUENCE [LARGE SCALE GENOMIC DNA]</scope>
    <source>
        <strain evidence="1">JINMINGXINNONG_FW02</strain>
        <tissue evidence="1">Leaves</tissue>
    </source>
</reference>
<protein>
    <submittedName>
        <fullName evidence="1">Uncharacterized protein</fullName>
    </submittedName>
</protein>
<dbReference type="EMBL" id="JAYMYR010000003">
    <property type="protein sequence ID" value="KAK7371824.1"/>
    <property type="molecule type" value="Genomic_DNA"/>
</dbReference>
<evidence type="ECO:0000313" key="1">
    <source>
        <dbReference type="EMBL" id="KAK7371824.1"/>
    </source>
</evidence>
<dbReference type="Proteomes" id="UP001374584">
    <property type="component" value="Unassembled WGS sequence"/>
</dbReference>
<keyword evidence="2" id="KW-1185">Reference proteome</keyword>
<name>A0AAN9RHM9_PHACN</name>
<evidence type="ECO:0000313" key="2">
    <source>
        <dbReference type="Proteomes" id="UP001374584"/>
    </source>
</evidence>
<comment type="caution">
    <text evidence="1">The sequence shown here is derived from an EMBL/GenBank/DDBJ whole genome shotgun (WGS) entry which is preliminary data.</text>
</comment>
<gene>
    <name evidence="1" type="ORF">VNO80_05190</name>
</gene>
<accession>A0AAN9RHM9</accession>
<sequence length="96" mass="10916">MGRWKMVGDAFSIKVYYIFTQQVEVQVEEEPEQNHPLLYPIPFSLSPSSLPAGTYPPFHLYIPSLSISHSSSFFTFSLSLSLSLSIPLISGIWRDY</sequence>
<organism evidence="1 2">
    <name type="scientific">Phaseolus coccineus</name>
    <name type="common">Scarlet runner bean</name>
    <name type="synonym">Phaseolus multiflorus</name>
    <dbReference type="NCBI Taxonomy" id="3886"/>
    <lineage>
        <taxon>Eukaryota</taxon>
        <taxon>Viridiplantae</taxon>
        <taxon>Streptophyta</taxon>
        <taxon>Embryophyta</taxon>
        <taxon>Tracheophyta</taxon>
        <taxon>Spermatophyta</taxon>
        <taxon>Magnoliopsida</taxon>
        <taxon>eudicotyledons</taxon>
        <taxon>Gunneridae</taxon>
        <taxon>Pentapetalae</taxon>
        <taxon>rosids</taxon>
        <taxon>fabids</taxon>
        <taxon>Fabales</taxon>
        <taxon>Fabaceae</taxon>
        <taxon>Papilionoideae</taxon>
        <taxon>50 kb inversion clade</taxon>
        <taxon>NPAAA clade</taxon>
        <taxon>indigoferoid/millettioid clade</taxon>
        <taxon>Phaseoleae</taxon>
        <taxon>Phaseolus</taxon>
    </lineage>
</organism>
<dbReference type="AlphaFoldDB" id="A0AAN9RHM9"/>